<dbReference type="InterPro" id="IPR027417">
    <property type="entry name" value="P-loop_NTPase"/>
</dbReference>
<feature type="domain" description="HRDC" evidence="17">
    <location>
        <begin position="553"/>
        <end position="629"/>
    </location>
</feature>
<dbReference type="RefSeq" id="WP_382166389.1">
    <property type="nucleotide sequence ID" value="NZ_JBHTBR010000002.1"/>
</dbReference>
<dbReference type="PROSITE" id="PS50967">
    <property type="entry name" value="HRDC"/>
    <property type="match status" value="1"/>
</dbReference>
<protein>
    <recommendedName>
        <fullName evidence="16">DNA helicase RecQ</fullName>
        <ecNumber evidence="16">5.6.2.4</ecNumber>
    </recommendedName>
</protein>
<keyword evidence="21" id="KW-1185">Reference proteome</keyword>
<dbReference type="GO" id="GO:0004386">
    <property type="term" value="F:helicase activity"/>
    <property type="evidence" value="ECO:0007669"/>
    <property type="project" value="UniProtKB-KW"/>
</dbReference>
<comment type="caution">
    <text evidence="20">The sequence shown here is derived from an EMBL/GenBank/DDBJ whole genome shotgun (WGS) entry which is preliminary data.</text>
</comment>
<dbReference type="Gene3D" id="1.10.150.80">
    <property type="entry name" value="HRDC domain"/>
    <property type="match status" value="1"/>
</dbReference>
<dbReference type="InterPro" id="IPR036388">
    <property type="entry name" value="WH-like_DNA-bd_sf"/>
</dbReference>
<dbReference type="Pfam" id="PF16124">
    <property type="entry name" value="RecQ_Zn_bind"/>
    <property type="match status" value="1"/>
</dbReference>
<evidence type="ECO:0000256" key="6">
    <source>
        <dbReference type="ARBA" id="ARBA00022763"/>
    </source>
</evidence>
<keyword evidence="12" id="KW-0233">DNA recombination</keyword>
<evidence type="ECO:0000256" key="15">
    <source>
        <dbReference type="ARBA" id="ARBA00034617"/>
    </source>
</evidence>
<keyword evidence="7" id="KW-0378">Hydrolase</keyword>
<evidence type="ECO:0000256" key="11">
    <source>
        <dbReference type="ARBA" id="ARBA00023125"/>
    </source>
</evidence>
<feature type="domain" description="Helicase ATP-binding" evidence="18">
    <location>
        <begin position="47"/>
        <end position="215"/>
    </location>
</feature>
<dbReference type="SMART" id="SM00956">
    <property type="entry name" value="RQC"/>
    <property type="match status" value="1"/>
</dbReference>
<evidence type="ECO:0000259" key="19">
    <source>
        <dbReference type="PROSITE" id="PS51194"/>
    </source>
</evidence>
<reference evidence="21" key="1">
    <citation type="journal article" date="2019" name="Int. J. Syst. Evol. Microbiol.">
        <title>The Global Catalogue of Microorganisms (GCM) 10K type strain sequencing project: providing services to taxonomists for standard genome sequencing and annotation.</title>
        <authorList>
            <consortium name="The Broad Institute Genomics Platform"/>
            <consortium name="The Broad Institute Genome Sequencing Center for Infectious Disease"/>
            <person name="Wu L."/>
            <person name="Ma J."/>
        </authorList>
    </citation>
    <scope>NUCLEOTIDE SEQUENCE [LARGE SCALE GENOMIC DNA]</scope>
    <source>
        <strain evidence="21">CCUG 51308</strain>
    </source>
</reference>
<evidence type="ECO:0000256" key="16">
    <source>
        <dbReference type="NCBIfam" id="TIGR01389"/>
    </source>
</evidence>
<dbReference type="InterPro" id="IPR014001">
    <property type="entry name" value="Helicase_ATP-bd"/>
</dbReference>
<dbReference type="InterPro" id="IPR006293">
    <property type="entry name" value="DNA_helicase_ATP-dep_RecQ_bac"/>
</dbReference>
<evidence type="ECO:0000256" key="3">
    <source>
        <dbReference type="ARBA" id="ARBA00005446"/>
    </source>
</evidence>
<comment type="cofactor">
    <cofactor evidence="1">
        <name>Mg(2+)</name>
        <dbReference type="ChEBI" id="CHEBI:18420"/>
    </cofactor>
</comment>
<dbReference type="InterPro" id="IPR036390">
    <property type="entry name" value="WH_DNA-bd_sf"/>
</dbReference>
<dbReference type="SUPFAM" id="SSF52540">
    <property type="entry name" value="P-loop containing nucleoside triphosphate hydrolases"/>
    <property type="match status" value="1"/>
</dbReference>
<organism evidence="20 21">
    <name type="scientific">Hirschia litorea</name>
    <dbReference type="NCBI Taxonomy" id="1199156"/>
    <lineage>
        <taxon>Bacteria</taxon>
        <taxon>Pseudomonadati</taxon>
        <taxon>Pseudomonadota</taxon>
        <taxon>Alphaproteobacteria</taxon>
        <taxon>Hyphomonadales</taxon>
        <taxon>Hyphomonadaceae</taxon>
        <taxon>Hirschia</taxon>
    </lineage>
</organism>
<accession>A0ABW2IJZ6</accession>
<evidence type="ECO:0000256" key="13">
    <source>
        <dbReference type="ARBA" id="ARBA00023204"/>
    </source>
</evidence>
<dbReference type="PANTHER" id="PTHR13710">
    <property type="entry name" value="DNA HELICASE RECQ FAMILY MEMBER"/>
    <property type="match status" value="1"/>
</dbReference>
<evidence type="ECO:0000256" key="4">
    <source>
        <dbReference type="ARBA" id="ARBA00022723"/>
    </source>
</evidence>
<dbReference type="NCBIfam" id="TIGR01389">
    <property type="entry name" value="recQ"/>
    <property type="match status" value="1"/>
</dbReference>
<name>A0ABW2IJZ6_9PROT</name>
<dbReference type="PROSITE" id="PS51194">
    <property type="entry name" value="HELICASE_CTER"/>
    <property type="match status" value="1"/>
</dbReference>
<dbReference type="InterPro" id="IPR018982">
    <property type="entry name" value="RQC_domain"/>
</dbReference>
<proteinExistence type="inferred from homology"/>
<dbReference type="EMBL" id="JBHTBR010000002">
    <property type="protein sequence ID" value="MFC7291196.1"/>
    <property type="molecule type" value="Genomic_DNA"/>
</dbReference>
<keyword evidence="4" id="KW-0479">Metal-binding</keyword>
<comment type="similarity">
    <text evidence="3">Belongs to the helicase family. RecQ subfamily.</text>
</comment>
<evidence type="ECO:0000256" key="1">
    <source>
        <dbReference type="ARBA" id="ARBA00001946"/>
    </source>
</evidence>
<keyword evidence="6" id="KW-0227">DNA damage</keyword>
<evidence type="ECO:0000256" key="5">
    <source>
        <dbReference type="ARBA" id="ARBA00022741"/>
    </source>
</evidence>
<dbReference type="EC" id="5.6.2.4" evidence="16"/>
<dbReference type="InterPro" id="IPR010997">
    <property type="entry name" value="HRDC-like_sf"/>
</dbReference>
<dbReference type="SMART" id="SM00341">
    <property type="entry name" value="HRDC"/>
    <property type="match status" value="1"/>
</dbReference>
<keyword evidence="8 20" id="KW-0347">Helicase</keyword>
<evidence type="ECO:0000256" key="7">
    <source>
        <dbReference type="ARBA" id="ARBA00022801"/>
    </source>
</evidence>
<feature type="domain" description="Helicase C-terminal" evidence="19">
    <location>
        <begin position="240"/>
        <end position="384"/>
    </location>
</feature>
<dbReference type="Pfam" id="PF00271">
    <property type="entry name" value="Helicase_C"/>
    <property type="match status" value="1"/>
</dbReference>
<dbReference type="SUPFAM" id="SSF47819">
    <property type="entry name" value="HRDC-like"/>
    <property type="match status" value="1"/>
</dbReference>
<evidence type="ECO:0000259" key="17">
    <source>
        <dbReference type="PROSITE" id="PS50967"/>
    </source>
</evidence>
<sequence>MSSESAQAKPFIQAETDTLASNMEAAQRVLRQVYGYGAFRGLQADVISHVLAGEDVVAILPTGGGKSLCYQIPALVREGVGLVVSPLIALMADQVDALREAGVRAERLDSSMDFEDRMIALDKAANGQMDLLYVSPEGLMSNGLRARLQTLDLSLIAVDEAHCVSQWGHDFRPDYRALGELKDLFPNVPRIAVTATADPRTRQDIKTQLRLETAAEIVDSFDRPNLILHAERKDGKGTDRVIQLVKAQAGKSGIVYTGSRDGTERIAQALEKAGIPALAYHAGLDAEIREKRQRRFLLEDNLVMCATVAFGMGVDKPDVRFVVHADPPKSIEAYWQEVGRGGRDGETAEGYCLYSPSDMRKLVRWAEQSDAVEDVRQVQIRKTRQLFGFLDGMACRRAGVRRYFAEQDVKECGECDNCRSPRSEGYDATRWAQMVVSAVLRTGQRYGRGRVVTHLRGDAKDQIDEDMSQLTTYGVGSELGPVGWRSVIDQLLFDGYLAEDDNDNRPTLYAPDKEMTLALFGGDVTIAMREDPTKIRKREKTKSSGTNIRDGLSTDQVDLFEDLRDWRRELASDTGVPPYVIFNDKTLREIAIAKPLSKYDLLRIAGVGEKKAERYVDDVARIVEEAIRG</sequence>
<dbReference type="NCBIfam" id="TIGR00614">
    <property type="entry name" value="recQ_fam"/>
    <property type="match status" value="1"/>
</dbReference>
<dbReference type="Pfam" id="PF00270">
    <property type="entry name" value="DEAD"/>
    <property type="match status" value="1"/>
</dbReference>
<dbReference type="CDD" id="cd17920">
    <property type="entry name" value="DEXHc_RecQ"/>
    <property type="match status" value="1"/>
</dbReference>
<dbReference type="Gene3D" id="1.10.10.10">
    <property type="entry name" value="Winged helix-like DNA-binding domain superfamily/Winged helix DNA-binding domain"/>
    <property type="match status" value="1"/>
</dbReference>
<keyword evidence="5" id="KW-0547">Nucleotide-binding</keyword>
<evidence type="ECO:0000313" key="20">
    <source>
        <dbReference type="EMBL" id="MFC7291196.1"/>
    </source>
</evidence>
<dbReference type="InterPro" id="IPR011545">
    <property type="entry name" value="DEAD/DEAH_box_helicase_dom"/>
</dbReference>
<evidence type="ECO:0000256" key="9">
    <source>
        <dbReference type="ARBA" id="ARBA00022833"/>
    </source>
</evidence>
<keyword evidence="14" id="KW-0413">Isomerase</keyword>
<dbReference type="Gene3D" id="3.40.50.300">
    <property type="entry name" value="P-loop containing nucleotide triphosphate hydrolases"/>
    <property type="match status" value="2"/>
</dbReference>
<dbReference type="Proteomes" id="UP001596492">
    <property type="component" value="Unassembled WGS sequence"/>
</dbReference>
<dbReference type="SMART" id="SM00487">
    <property type="entry name" value="DEXDc"/>
    <property type="match status" value="1"/>
</dbReference>
<dbReference type="SUPFAM" id="SSF46785">
    <property type="entry name" value="Winged helix' DNA-binding domain"/>
    <property type="match status" value="1"/>
</dbReference>
<dbReference type="InterPro" id="IPR044876">
    <property type="entry name" value="HRDC_dom_sf"/>
</dbReference>
<evidence type="ECO:0000256" key="12">
    <source>
        <dbReference type="ARBA" id="ARBA00023172"/>
    </source>
</evidence>
<dbReference type="InterPro" id="IPR004589">
    <property type="entry name" value="DNA_helicase_ATP-dep_RecQ"/>
</dbReference>
<dbReference type="InterPro" id="IPR001650">
    <property type="entry name" value="Helicase_C-like"/>
</dbReference>
<dbReference type="SMART" id="SM00490">
    <property type="entry name" value="HELICc"/>
    <property type="match status" value="1"/>
</dbReference>
<dbReference type="Pfam" id="PF00570">
    <property type="entry name" value="HRDC"/>
    <property type="match status" value="1"/>
</dbReference>
<comment type="cofactor">
    <cofactor evidence="2">
        <name>Zn(2+)</name>
        <dbReference type="ChEBI" id="CHEBI:29105"/>
    </cofactor>
</comment>
<dbReference type="PANTHER" id="PTHR13710:SF105">
    <property type="entry name" value="ATP-DEPENDENT DNA HELICASE Q1"/>
    <property type="match status" value="1"/>
</dbReference>
<comment type="catalytic activity">
    <reaction evidence="15">
        <text>Couples ATP hydrolysis with the unwinding of duplex DNA by translocating in the 3'-5' direction.</text>
        <dbReference type="EC" id="5.6.2.4"/>
    </reaction>
</comment>
<evidence type="ECO:0000259" key="18">
    <source>
        <dbReference type="PROSITE" id="PS51192"/>
    </source>
</evidence>
<evidence type="ECO:0000256" key="2">
    <source>
        <dbReference type="ARBA" id="ARBA00001947"/>
    </source>
</evidence>
<evidence type="ECO:0000256" key="14">
    <source>
        <dbReference type="ARBA" id="ARBA00023235"/>
    </source>
</evidence>
<keyword evidence="13" id="KW-0234">DNA repair</keyword>
<evidence type="ECO:0000256" key="8">
    <source>
        <dbReference type="ARBA" id="ARBA00022806"/>
    </source>
</evidence>
<evidence type="ECO:0000313" key="21">
    <source>
        <dbReference type="Proteomes" id="UP001596492"/>
    </source>
</evidence>
<dbReference type="InterPro" id="IPR032284">
    <property type="entry name" value="RecQ_Zn-bd"/>
</dbReference>
<keyword evidence="10" id="KW-0067">ATP-binding</keyword>
<dbReference type="InterPro" id="IPR002121">
    <property type="entry name" value="HRDC_dom"/>
</dbReference>
<gene>
    <name evidence="20" type="primary">recQ</name>
    <name evidence="20" type="ORF">ACFQS8_06175</name>
</gene>
<dbReference type="Pfam" id="PF09382">
    <property type="entry name" value="RQC"/>
    <property type="match status" value="1"/>
</dbReference>
<evidence type="ECO:0000256" key="10">
    <source>
        <dbReference type="ARBA" id="ARBA00022840"/>
    </source>
</evidence>
<keyword evidence="9" id="KW-0862">Zinc</keyword>
<dbReference type="PROSITE" id="PS51192">
    <property type="entry name" value="HELICASE_ATP_BIND_1"/>
    <property type="match status" value="1"/>
</dbReference>
<keyword evidence="11" id="KW-0238">DNA-binding</keyword>